<proteinExistence type="predicted"/>
<feature type="compositionally biased region" description="Polar residues" evidence="1">
    <location>
        <begin position="179"/>
        <end position="189"/>
    </location>
</feature>
<sequence length="429" mass="46420">MLKELNNRLSNMEGKNARGIADILSQVRTEREGSFIASIDSEEAVVYTYENIITYTLDVTASIDEGASFSNMIIQEREGETYAHVVHYSPSEEHGIEAKFYHTNGEVVNEGASETSKWVTTCTYGLSPIWECAAGNPHPPSTCTYGGSHVIGYDFVLQGCETSWEPEFGGGGGGGGSDGSNIGNPTNGSPVGGGGGGGGGLPNLPTDLDCPRNANDGTDPTNPCPLNNNLNFLSNTMTAEQLVTMLNAEIEGADPFFVLEGDGNLPPSNAQTPQELIDLVLSMQGVREATGETIDATYDGISLLQQTVVRDHHFDLFDNGLLQDTKIRVSVKSILQDPVTEYQLVDWHSQLTSNEWIATWEPVPLTNLYPDDQYDYMILQIDGTAYQGLGYQGLGLGWNHYVRIKARINVNTGDMGSGSEIEVSLYPID</sequence>
<feature type="region of interest" description="Disordered" evidence="1">
    <location>
        <begin position="164"/>
        <end position="224"/>
    </location>
</feature>
<comment type="caution">
    <text evidence="2">The sequence shown here is derived from an EMBL/GenBank/DDBJ whole genome shotgun (WGS) entry which is preliminary data.</text>
</comment>
<protein>
    <submittedName>
        <fullName evidence="2">Uncharacterized protein</fullName>
    </submittedName>
</protein>
<dbReference type="Proteomes" id="UP001596978">
    <property type="component" value="Unassembled WGS sequence"/>
</dbReference>
<feature type="compositionally biased region" description="Gly residues" evidence="1">
    <location>
        <begin position="190"/>
        <end position="201"/>
    </location>
</feature>
<gene>
    <name evidence="2" type="ORF">ACFQ1M_07855</name>
</gene>
<keyword evidence="3" id="KW-1185">Reference proteome</keyword>
<dbReference type="RefSeq" id="WP_386406431.1">
    <property type="nucleotide sequence ID" value="NZ_JBHTJH010000004.1"/>
</dbReference>
<accession>A0ABW3CXT1</accession>
<evidence type="ECO:0000256" key="1">
    <source>
        <dbReference type="SAM" id="MobiDB-lite"/>
    </source>
</evidence>
<organism evidence="2 3">
    <name type="scientific">Sungkyunkwania multivorans</name>
    <dbReference type="NCBI Taxonomy" id="1173618"/>
    <lineage>
        <taxon>Bacteria</taxon>
        <taxon>Pseudomonadati</taxon>
        <taxon>Bacteroidota</taxon>
        <taxon>Flavobacteriia</taxon>
        <taxon>Flavobacteriales</taxon>
        <taxon>Flavobacteriaceae</taxon>
        <taxon>Sungkyunkwania</taxon>
    </lineage>
</organism>
<evidence type="ECO:0000313" key="2">
    <source>
        <dbReference type="EMBL" id="MFD0862119.1"/>
    </source>
</evidence>
<dbReference type="EMBL" id="JBHTJH010000004">
    <property type="protein sequence ID" value="MFD0862119.1"/>
    <property type="molecule type" value="Genomic_DNA"/>
</dbReference>
<feature type="compositionally biased region" description="Gly residues" evidence="1">
    <location>
        <begin position="168"/>
        <end position="178"/>
    </location>
</feature>
<evidence type="ECO:0000313" key="3">
    <source>
        <dbReference type="Proteomes" id="UP001596978"/>
    </source>
</evidence>
<name>A0ABW3CXT1_9FLAO</name>
<reference evidence="3" key="1">
    <citation type="journal article" date="2019" name="Int. J. Syst. Evol. Microbiol.">
        <title>The Global Catalogue of Microorganisms (GCM) 10K type strain sequencing project: providing services to taxonomists for standard genome sequencing and annotation.</title>
        <authorList>
            <consortium name="The Broad Institute Genomics Platform"/>
            <consortium name="The Broad Institute Genome Sequencing Center for Infectious Disease"/>
            <person name="Wu L."/>
            <person name="Ma J."/>
        </authorList>
    </citation>
    <scope>NUCLEOTIDE SEQUENCE [LARGE SCALE GENOMIC DNA]</scope>
    <source>
        <strain evidence="3">CCUG 62952</strain>
    </source>
</reference>